<reference evidence="1" key="1">
    <citation type="journal article" date="2009" name="Rice">
        <title>De Novo Next Generation Sequencing of Plant Genomes.</title>
        <authorList>
            <person name="Rounsley S."/>
            <person name="Marri P.R."/>
            <person name="Yu Y."/>
            <person name="He R."/>
            <person name="Sisneros N."/>
            <person name="Goicoechea J.L."/>
            <person name="Lee S.J."/>
            <person name="Angelova A."/>
            <person name="Kudrna D."/>
            <person name="Luo M."/>
            <person name="Affourtit J."/>
            <person name="Desany B."/>
            <person name="Knight J."/>
            <person name="Niazi F."/>
            <person name="Egholm M."/>
            <person name="Wing R.A."/>
        </authorList>
    </citation>
    <scope>NUCLEOTIDE SEQUENCE [LARGE SCALE GENOMIC DNA]</scope>
    <source>
        <strain evidence="1">cv. IRGC 105608</strain>
    </source>
</reference>
<dbReference type="AlphaFoldDB" id="A0A0D3GN93"/>
<name>A0A0D3GN93_9ORYZ</name>
<evidence type="ECO:0000313" key="1">
    <source>
        <dbReference type="EnsemblPlants" id="OBART07G06000.1"/>
    </source>
</evidence>
<keyword evidence="2" id="KW-1185">Reference proteome</keyword>
<dbReference type="Gramene" id="OBART07G06000.1">
    <property type="protein sequence ID" value="OBART07G06000.1"/>
    <property type="gene ID" value="OBART07G06000"/>
</dbReference>
<proteinExistence type="predicted"/>
<dbReference type="Proteomes" id="UP000026960">
    <property type="component" value="Chromosome 7"/>
</dbReference>
<dbReference type="EnsemblPlants" id="OBART07G06000.1">
    <property type="protein sequence ID" value="OBART07G06000.1"/>
    <property type="gene ID" value="OBART07G06000"/>
</dbReference>
<protein>
    <submittedName>
        <fullName evidence="1">Uncharacterized protein</fullName>
    </submittedName>
</protein>
<reference evidence="1" key="2">
    <citation type="submission" date="2015-03" db="UniProtKB">
        <authorList>
            <consortium name="EnsemblPlants"/>
        </authorList>
    </citation>
    <scope>IDENTIFICATION</scope>
</reference>
<accession>A0A0D3GN93</accession>
<sequence length="90" mass="10450">MPISLSRASKGTKYMNIHSRDNVRTMCYARPLVMVIFSTPTTEEYAHNMDYDFVLVEHETSETTLESSCTIEDINRLELEGYRCAKHRDV</sequence>
<dbReference type="HOGENOM" id="CLU_2444345_0_0_1"/>
<organism evidence="1">
    <name type="scientific">Oryza barthii</name>
    <dbReference type="NCBI Taxonomy" id="65489"/>
    <lineage>
        <taxon>Eukaryota</taxon>
        <taxon>Viridiplantae</taxon>
        <taxon>Streptophyta</taxon>
        <taxon>Embryophyta</taxon>
        <taxon>Tracheophyta</taxon>
        <taxon>Spermatophyta</taxon>
        <taxon>Magnoliopsida</taxon>
        <taxon>Liliopsida</taxon>
        <taxon>Poales</taxon>
        <taxon>Poaceae</taxon>
        <taxon>BOP clade</taxon>
        <taxon>Oryzoideae</taxon>
        <taxon>Oryzeae</taxon>
        <taxon>Oryzinae</taxon>
        <taxon>Oryza</taxon>
    </lineage>
</organism>
<evidence type="ECO:0000313" key="2">
    <source>
        <dbReference type="Proteomes" id="UP000026960"/>
    </source>
</evidence>
<dbReference type="PaxDb" id="65489-OBART07G06000.1"/>